<evidence type="ECO:0000313" key="1">
    <source>
        <dbReference type="EMBL" id="JAH85612.1"/>
    </source>
</evidence>
<reference evidence="1" key="1">
    <citation type="submission" date="2014-11" db="EMBL/GenBank/DDBJ databases">
        <authorList>
            <person name="Amaro Gonzalez C."/>
        </authorList>
    </citation>
    <scope>NUCLEOTIDE SEQUENCE</scope>
</reference>
<dbReference type="AlphaFoldDB" id="A0A0E9W5G9"/>
<proteinExistence type="predicted"/>
<dbReference type="EMBL" id="GBXM01022965">
    <property type="protein sequence ID" value="JAH85612.1"/>
    <property type="molecule type" value="Transcribed_RNA"/>
</dbReference>
<accession>A0A0E9W5G9</accession>
<name>A0A0E9W5G9_ANGAN</name>
<protein>
    <submittedName>
        <fullName evidence="1">Uncharacterized protein</fullName>
    </submittedName>
</protein>
<reference evidence="1" key="2">
    <citation type="journal article" date="2015" name="Fish Shellfish Immunol.">
        <title>Early steps in the European eel (Anguilla anguilla)-Vibrio vulnificus interaction in the gills: Role of the RtxA13 toxin.</title>
        <authorList>
            <person name="Callol A."/>
            <person name="Pajuelo D."/>
            <person name="Ebbesson L."/>
            <person name="Teles M."/>
            <person name="MacKenzie S."/>
            <person name="Amaro C."/>
        </authorList>
    </citation>
    <scope>NUCLEOTIDE SEQUENCE</scope>
</reference>
<sequence>MKTIKANLLSYGKKTHHISVNDAKCTSRNI</sequence>
<organism evidence="1">
    <name type="scientific">Anguilla anguilla</name>
    <name type="common">European freshwater eel</name>
    <name type="synonym">Muraena anguilla</name>
    <dbReference type="NCBI Taxonomy" id="7936"/>
    <lineage>
        <taxon>Eukaryota</taxon>
        <taxon>Metazoa</taxon>
        <taxon>Chordata</taxon>
        <taxon>Craniata</taxon>
        <taxon>Vertebrata</taxon>
        <taxon>Euteleostomi</taxon>
        <taxon>Actinopterygii</taxon>
        <taxon>Neopterygii</taxon>
        <taxon>Teleostei</taxon>
        <taxon>Anguilliformes</taxon>
        <taxon>Anguillidae</taxon>
        <taxon>Anguilla</taxon>
    </lineage>
</organism>